<keyword evidence="2" id="KW-1185">Reference proteome</keyword>
<organism evidence="1 2">
    <name type="scientific">Pisolithus tinctorius Marx 270</name>
    <dbReference type="NCBI Taxonomy" id="870435"/>
    <lineage>
        <taxon>Eukaryota</taxon>
        <taxon>Fungi</taxon>
        <taxon>Dikarya</taxon>
        <taxon>Basidiomycota</taxon>
        <taxon>Agaricomycotina</taxon>
        <taxon>Agaricomycetes</taxon>
        <taxon>Agaricomycetidae</taxon>
        <taxon>Boletales</taxon>
        <taxon>Sclerodermatineae</taxon>
        <taxon>Pisolithaceae</taxon>
        <taxon>Pisolithus</taxon>
    </lineage>
</organism>
<dbReference type="EMBL" id="KN832018">
    <property type="protein sequence ID" value="KIN98153.1"/>
    <property type="molecule type" value="Genomic_DNA"/>
</dbReference>
<reference evidence="1 2" key="1">
    <citation type="submission" date="2014-04" db="EMBL/GenBank/DDBJ databases">
        <authorList>
            <consortium name="DOE Joint Genome Institute"/>
            <person name="Kuo A."/>
            <person name="Kohler A."/>
            <person name="Costa M.D."/>
            <person name="Nagy L.G."/>
            <person name="Floudas D."/>
            <person name="Copeland A."/>
            <person name="Barry K.W."/>
            <person name="Cichocki N."/>
            <person name="Veneault-Fourrey C."/>
            <person name="LaButti K."/>
            <person name="Lindquist E.A."/>
            <person name="Lipzen A."/>
            <person name="Lundell T."/>
            <person name="Morin E."/>
            <person name="Murat C."/>
            <person name="Sun H."/>
            <person name="Tunlid A."/>
            <person name="Henrissat B."/>
            <person name="Grigoriev I.V."/>
            <person name="Hibbett D.S."/>
            <person name="Martin F."/>
            <person name="Nordberg H.P."/>
            <person name="Cantor M.N."/>
            <person name="Hua S.X."/>
        </authorList>
    </citation>
    <scope>NUCLEOTIDE SEQUENCE [LARGE SCALE GENOMIC DNA]</scope>
    <source>
        <strain evidence="1 2">Marx 270</strain>
    </source>
</reference>
<dbReference type="HOGENOM" id="CLU_2711693_0_0_1"/>
<proteinExistence type="predicted"/>
<gene>
    <name evidence="1" type="ORF">M404DRAFT_1005517</name>
</gene>
<evidence type="ECO:0000313" key="2">
    <source>
        <dbReference type="Proteomes" id="UP000054217"/>
    </source>
</evidence>
<dbReference type="Proteomes" id="UP000054217">
    <property type="component" value="Unassembled WGS sequence"/>
</dbReference>
<feature type="non-terminal residue" evidence="1">
    <location>
        <position position="73"/>
    </location>
</feature>
<dbReference type="InParanoid" id="A0A0C3NS92"/>
<sequence length="73" mass="8096">MNGNESDLPCSLVDSLSTARISKHSRNPFRALCPSPPLGGPTFGLPEYQTYLPTSSFFFFAPFLPLLHRCPRP</sequence>
<dbReference type="AlphaFoldDB" id="A0A0C3NS92"/>
<reference evidence="2" key="2">
    <citation type="submission" date="2015-01" db="EMBL/GenBank/DDBJ databases">
        <title>Evolutionary Origins and Diversification of the Mycorrhizal Mutualists.</title>
        <authorList>
            <consortium name="DOE Joint Genome Institute"/>
            <consortium name="Mycorrhizal Genomics Consortium"/>
            <person name="Kohler A."/>
            <person name="Kuo A."/>
            <person name="Nagy L.G."/>
            <person name="Floudas D."/>
            <person name="Copeland A."/>
            <person name="Barry K.W."/>
            <person name="Cichocki N."/>
            <person name="Veneault-Fourrey C."/>
            <person name="LaButti K."/>
            <person name="Lindquist E.A."/>
            <person name="Lipzen A."/>
            <person name="Lundell T."/>
            <person name="Morin E."/>
            <person name="Murat C."/>
            <person name="Riley R."/>
            <person name="Ohm R."/>
            <person name="Sun H."/>
            <person name="Tunlid A."/>
            <person name="Henrissat B."/>
            <person name="Grigoriev I.V."/>
            <person name="Hibbett D.S."/>
            <person name="Martin F."/>
        </authorList>
    </citation>
    <scope>NUCLEOTIDE SEQUENCE [LARGE SCALE GENOMIC DNA]</scope>
    <source>
        <strain evidence="2">Marx 270</strain>
    </source>
</reference>
<accession>A0A0C3NS92</accession>
<evidence type="ECO:0000313" key="1">
    <source>
        <dbReference type="EMBL" id="KIN98153.1"/>
    </source>
</evidence>
<protein>
    <submittedName>
        <fullName evidence="1">Uncharacterized protein</fullName>
    </submittedName>
</protein>
<name>A0A0C3NS92_PISTI</name>